<evidence type="ECO:0000256" key="2">
    <source>
        <dbReference type="SAM" id="Phobius"/>
    </source>
</evidence>
<dbReference type="RefSeq" id="WP_129889507.1">
    <property type="nucleotide sequence ID" value="NZ_CP035758.1"/>
</dbReference>
<name>A0A4P6JSR6_KTERU</name>
<evidence type="ECO:0000256" key="1">
    <source>
        <dbReference type="SAM" id="MobiDB-lite"/>
    </source>
</evidence>
<feature type="compositionally biased region" description="Pro residues" evidence="1">
    <location>
        <begin position="15"/>
        <end position="24"/>
    </location>
</feature>
<sequence>MQNTYYPDPNTYYPEPGPYGRPFPKPPRAKKPSFLFIIITMFLGSLALCAVVALCIGIFLAQENSTPRKAKTQKVTPLHPKEYYNLTIKPSITADFIDSVLDNYASPAKGKGQKLYDYGLKYGIDPAYALAFFLEESNFGTAGVATVTHSLGNIRAADGQPEYKGYRRYATWEEGFEDWYRLISKQYVQKWGLHTVDQIVPIYAPSEDNNNVDAYIRVVKQAIDTWRQGDIEV</sequence>
<feature type="compositionally biased region" description="Low complexity" evidence="1">
    <location>
        <begin position="1"/>
        <end position="14"/>
    </location>
</feature>
<organism evidence="4 5">
    <name type="scientific">Ktedonosporobacter rubrisoli</name>
    <dbReference type="NCBI Taxonomy" id="2509675"/>
    <lineage>
        <taxon>Bacteria</taxon>
        <taxon>Bacillati</taxon>
        <taxon>Chloroflexota</taxon>
        <taxon>Ktedonobacteria</taxon>
        <taxon>Ktedonobacterales</taxon>
        <taxon>Ktedonosporobacteraceae</taxon>
        <taxon>Ktedonosporobacter</taxon>
    </lineage>
</organism>
<keyword evidence="2" id="KW-0812">Transmembrane</keyword>
<dbReference type="InterPro" id="IPR002901">
    <property type="entry name" value="MGlyc_endo_b_GlcNAc-like_dom"/>
</dbReference>
<keyword evidence="2" id="KW-1133">Transmembrane helix</keyword>
<dbReference type="OrthoDB" id="144170at2"/>
<keyword evidence="5" id="KW-1185">Reference proteome</keyword>
<keyword evidence="2" id="KW-0472">Membrane</keyword>
<accession>A0A4P6JSR6</accession>
<dbReference type="Pfam" id="PF01832">
    <property type="entry name" value="Glucosaminidase"/>
    <property type="match status" value="1"/>
</dbReference>
<protein>
    <recommendedName>
        <fullName evidence="3">Mannosyl-glycoprotein endo-beta-N-acetylglucosamidase-like domain-containing protein</fullName>
    </recommendedName>
</protein>
<feature type="domain" description="Mannosyl-glycoprotein endo-beta-N-acetylglucosamidase-like" evidence="3">
    <location>
        <begin position="116"/>
        <end position="217"/>
    </location>
</feature>
<dbReference type="GO" id="GO:0004040">
    <property type="term" value="F:amidase activity"/>
    <property type="evidence" value="ECO:0007669"/>
    <property type="project" value="InterPro"/>
</dbReference>
<evidence type="ECO:0000313" key="5">
    <source>
        <dbReference type="Proteomes" id="UP000290365"/>
    </source>
</evidence>
<feature type="region of interest" description="Disordered" evidence="1">
    <location>
        <begin position="1"/>
        <end position="24"/>
    </location>
</feature>
<evidence type="ECO:0000313" key="4">
    <source>
        <dbReference type="EMBL" id="QBD78454.1"/>
    </source>
</evidence>
<proteinExistence type="predicted"/>
<reference evidence="4 5" key="1">
    <citation type="submission" date="2019-01" db="EMBL/GenBank/DDBJ databases">
        <title>Ktedonosporobacter rubrisoli SCAWS-G2.</title>
        <authorList>
            <person name="Huang Y."/>
            <person name="Yan B."/>
        </authorList>
    </citation>
    <scope>NUCLEOTIDE SEQUENCE [LARGE SCALE GENOMIC DNA]</scope>
    <source>
        <strain evidence="4 5">SCAWS-G2</strain>
    </source>
</reference>
<dbReference type="KEGG" id="kbs:EPA93_21635"/>
<feature type="transmembrane region" description="Helical" evidence="2">
    <location>
        <begin position="34"/>
        <end position="61"/>
    </location>
</feature>
<dbReference type="EMBL" id="CP035758">
    <property type="protein sequence ID" value="QBD78454.1"/>
    <property type="molecule type" value="Genomic_DNA"/>
</dbReference>
<dbReference type="AlphaFoldDB" id="A0A4P6JSR6"/>
<dbReference type="Proteomes" id="UP000290365">
    <property type="component" value="Chromosome"/>
</dbReference>
<evidence type="ECO:0000259" key="3">
    <source>
        <dbReference type="Pfam" id="PF01832"/>
    </source>
</evidence>
<gene>
    <name evidence="4" type="ORF">EPA93_21635</name>
</gene>